<proteinExistence type="predicted"/>
<dbReference type="Proteomes" id="UP000183894">
    <property type="component" value="Unassembled WGS sequence"/>
</dbReference>
<accession>A0A1H7TS47</accession>
<sequence>MLILLVVPTLFIYHTYIRGDPPMGLELVFIVILYILLVMASVIQDGIQSPNYLLLFGLLIATFSIILYLQKGDIVSLASTGAGILMLLRGVQLRLQSSGQLLQ</sequence>
<evidence type="ECO:0000256" key="1">
    <source>
        <dbReference type="SAM" id="Phobius"/>
    </source>
</evidence>
<evidence type="ECO:0000313" key="2">
    <source>
        <dbReference type="EMBL" id="SEL87571.1"/>
    </source>
</evidence>
<keyword evidence="1" id="KW-0812">Transmembrane</keyword>
<organism evidence="2 3">
    <name type="scientific">Haloferax larsenii</name>
    <dbReference type="NCBI Taxonomy" id="302484"/>
    <lineage>
        <taxon>Archaea</taxon>
        <taxon>Methanobacteriati</taxon>
        <taxon>Methanobacteriota</taxon>
        <taxon>Stenosarchaea group</taxon>
        <taxon>Halobacteria</taxon>
        <taxon>Halobacteriales</taxon>
        <taxon>Haloferacaceae</taxon>
        <taxon>Haloferax</taxon>
    </lineage>
</organism>
<keyword evidence="1" id="KW-1133">Transmembrane helix</keyword>
<dbReference type="AlphaFoldDB" id="A0A1H7TS47"/>
<keyword evidence="1" id="KW-0472">Membrane</keyword>
<protein>
    <submittedName>
        <fullName evidence="2">Uncharacterized protein</fullName>
    </submittedName>
</protein>
<name>A0A1H7TS47_HALLR</name>
<gene>
    <name evidence="2" type="ORF">SAMN04488691_11034</name>
</gene>
<feature type="transmembrane region" description="Helical" evidence="1">
    <location>
        <begin position="74"/>
        <end position="91"/>
    </location>
</feature>
<dbReference type="EMBL" id="FOAD01000010">
    <property type="protein sequence ID" value="SEL87571.1"/>
    <property type="molecule type" value="Genomic_DNA"/>
</dbReference>
<feature type="transmembrane region" description="Helical" evidence="1">
    <location>
        <begin position="51"/>
        <end position="68"/>
    </location>
</feature>
<evidence type="ECO:0000313" key="3">
    <source>
        <dbReference type="Proteomes" id="UP000183894"/>
    </source>
</evidence>
<reference evidence="2 3" key="1">
    <citation type="submission" date="2016-10" db="EMBL/GenBank/DDBJ databases">
        <authorList>
            <person name="de Groot N.N."/>
        </authorList>
    </citation>
    <scope>NUCLEOTIDE SEQUENCE [LARGE SCALE GENOMIC DNA]</scope>
    <source>
        <strain evidence="2 3">CDM_5</strain>
    </source>
</reference>
<feature type="transmembrane region" description="Helical" evidence="1">
    <location>
        <begin position="27"/>
        <end position="44"/>
    </location>
</feature>